<evidence type="ECO:0000256" key="5">
    <source>
        <dbReference type="ARBA" id="ARBA00023242"/>
    </source>
</evidence>
<evidence type="ECO:0000256" key="4">
    <source>
        <dbReference type="ARBA" id="ARBA00022552"/>
    </source>
</evidence>
<feature type="compositionally biased region" description="Basic and acidic residues" evidence="7">
    <location>
        <begin position="339"/>
        <end position="350"/>
    </location>
</feature>
<organism evidence="8">
    <name type="scientific">Timema poppense</name>
    <name type="common">Walking stick</name>
    <dbReference type="NCBI Taxonomy" id="170557"/>
    <lineage>
        <taxon>Eukaryota</taxon>
        <taxon>Metazoa</taxon>
        <taxon>Ecdysozoa</taxon>
        <taxon>Arthropoda</taxon>
        <taxon>Hexapoda</taxon>
        <taxon>Insecta</taxon>
        <taxon>Pterygota</taxon>
        <taxon>Neoptera</taxon>
        <taxon>Polyneoptera</taxon>
        <taxon>Phasmatodea</taxon>
        <taxon>Timematodea</taxon>
        <taxon>Timematoidea</taxon>
        <taxon>Timematidae</taxon>
        <taxon>Timema</taxon>
    </lineage>
</organism>
<dbReference type="EMBL" id="OD001791">
    <property type="protein sequence ID" value="CAD7403176.1"/>
    <property type="molecule type" value="Genomic_DNA"/>
</dbReference>
<keyword evidence="5" id="KW-0539">Nucleus</keyword>
<feature type="compositionally biased region" description="Polar residues" evidence="7">
    <location>
        <begin position="449"/>
        <end position="458"/>
    </location>
</feature>
<evidence type="ECO:0000256" key="3">
    <source>
        <dbReference type="ARBA" id="ARBA00022517"/>
    </source>
</evidence>
<accession>A0A7R9H0D4</accession>
<reference evidence="8" key="1">
    <citation type="submission" date="2020-11" db="EMBL/GenBank/DDBJ databases">
        <authorList>
            <person name="Tran Van P."/>
        </authorList>
    </citation>
    <scope>NUCLEOTIDE SEQUENCE</scope>
</reference>
<dbReference type="InterPro" id="IPR007276">
    <property type="entry name" value="Nop14"/>
</dbReference>
<gene>
    <name evidence="8" type="ORF">TPSB3V08_LOCUS3927</name>
</gene>
<evidence type="ECO:0000313" key="8">
    <source>
        <dbReference type="EMBL" id="CAD7403176.1"/>
    </source>
</evidence>
<dbReference type="PANTHER" id="PTHR23183:SF0">
    <property type="entry name" value="NUCLEOLAR PROTEIN 14"/>
    <property type="match status" value="1"/>
</dbReference>
<proteinExistence type="inferred from homology"/>
<dbReference type="GO" id="GO:0032040">
    <property type="term" value="C:small-subunit processome"/>
    <property type="evidence" value="ECO:0007669"/>
    <property type="project" value="InterPro"/>
</dbReference>
<evidence type="ECO:0000256" key="6">
    <source>
        <dbReference type="ARBA" id="ARBA00024695"/>
    </source>
</evidence>
<evidence type="ECO:0008006" key="9">
    <source>
        <dbReference type="Google" id="ProtNLM"/>
    </source>
</evidence>
<dbReference type="GO" id="GO:0030490">
    <property type="term" value="P:maturation of SSU-rRNA"/>
    <property type="evidence" value="ECO:0007669"/>
    <property type="project" value="TreeGrafter"/>
</dbReference>
<dbReference type="PANTHER" id="PTHR23183">
    <property type="entry name" value="NOP14"/>
    <property type="match status" value="1"/>
</dbReference>
<feature type="compositionally biased region" description="Basic and acidic residues" evidence="7">
    <location>
        <begin position="394"/>
        <end position="403"/>
    </location>
</feature>
<dbReference type="Pfam" id="PF04147">
    <property type="entry name" value="Nop14"/>
    <property type="match status" value="2"/>
</dbReference>
<sequence>MAKKKKISDKVNRIIPTNKSKILNPFEVHVNKQKFNILGRKSKSDKGLPGVARSKAIKKRKATLLQEYRVKGKSNKFLDMRIGEKNHAMTPEDRIMARFTAERMKSHKKKSVFNMDDEEILTHHGQSLNEIENFDDPRSDEEDIEESGKLDARFVGDAHFGGGMLKKTSDDGAISRKNLIEQLIAESKKRKVEKQRAREQTLDLTEKLDTDWKDLLPIVSASKKSSKDTQESFKPDPYDTVMRELKFEARGKPSDRLKTEDEIAKEEKERLEKLEAERQDRMKGFTDETPVTTSTNKHRSADDLDDGFEIDSDPEVTLAYNEEGELIGPVSSTESQKSANKEEIKDKFDSSNDDSEGDNDDDDDDDDDETKSDNNNSAQGVNLKKTEPNNLEPVEVKEKIDEPKSDDDDDDDKESHEDESEDNMSDLKQDSDSEEETLDEPADSKDQESTVTEKQLTSEVREKIKSDLSARKQMMEQAREELPYTFQVPANYEGLQELLTDRNSDYQAVVVERMVKCNHPSLKEGNKDRLASLFGYLLQHLNDVAASQQDGEKGESCFTVLDRLAPHFYDLAHFEKENAVRCVLEVLKEKQHDFRKHPKTFPDLDTLIFFKLVSLLFPTSDFRHQVVTPALVFMGQLLSQCRVKTKADIAKGLFICTLFLEYTDLSKRFTPVAISFLHGLVQLAVLSPAKPKGRTANMLVLSRDMSGEEPPDSSLMCSSDLTDAIPGDDHFKTRALHTTVKLLSEFLSQLDELPACYEVFKPVSCTLSRLDSSKYPPDIQKDIAGLVLNIAALESRKIQLLVVEKKKPRALRLYEPNIEEVFDGMKKRPMGRTKQERAKLLHKYKREMKGAMREIRRDRSFLAKLKLKETLTSDLERQQKVREIYGSAANQQAEFHKLNKHKKK</sequence>
<keyword evidence="3" id="KW-0690">Ribosome biogenesis</keyword>
<name>A0A7R9H0D4_TIMPO</name>
<evidence type="ECO:0000256" key="2">
    <source>
        <dbReference type="ARBA" id="ARBA00007466"/>
    </source>
</evidence>
<dbReference type="AlphaFoldDB" id="A0A7R9H0D4"/>
<feature type="compositionally biased region" description="Acidic residues" evidence="7">
    <location>
        <begin position="404"/>
        <end position="424"/>
    </location>
</feature>
<evidence type="ECO:0000256" key="7">
    <source>
        <dbReference type="SAM" id="MobiDB-lite"/>
    </source>
</evidence>
<feature type="compositionally biased region" description="Acidic residues" evidence="7">
    <location>
        <begin position="432"/>
        <end position="441"/>
    </location>
</feature>
<feature type="compositionally biased region" description="Acidic residues" evidence="7">
    <location>
        <begin position="303"/>
        <end position="314"/>
    </location>
</feature>
<feature type="compositionally biased region" description="Acidic residues" evidence="7">
    <location>
        <begin position="351"/>
        <end position="370"/>
    </location>
</feature>
<feature type="compositionally biased region" description="Basic and acidic residues" evidence="7">
    <location>
        <begin position="249"/>
        <end position="286"/>
    </location>
</feature>
<comment type="subcellular location">
    <subcellularLocation>
        <location evidence="1">Nucleus</location>
        <location evidence="1">Nucleolus</location>
    </subcellularLocation>
</comment>
<protein>
    <recommendedName>
        <fullName evidence="9">Nucleolar protein 14</fullName>
    </recommendedName>
</protein>
<keyword evidence="4" id="KW-0698">rRNA processing</keyword>
<dbReference type="GO" id="GO:0030692">
    <property type="term" value="C:Noc4p-Nop14p complex"/>
    <property type="evidence" value="ECO:0007669"/>
    <property type="project" value="TreeGrafter"/>
</dbReference>
<feature type="region of interest" description="Disordered" evidence="7">
    <location>
        <begin position="249"/>
        <end position="463"/>
    </location>
</feature>
<evidence type="ECO:0000256" key="1">
    <source>
        <dbReference type="ARBA" id="ARBA00004604"/>
    </source>
</evidence>
<comment type="function">
    <text evidence="6">Involved in nucleolar processing of pre-18S ribosomal RNA. Has a role in the nuclear export of 40S pre-ribosomal subunit to the cytoplasm.</text>
</comment>
<comment type="similarity">
    <text evidence="2">Belongs to the NOP14 family.</text>
</comment>